<name>D9QSE6_ACEAZ</name>
<keyword evidence="7" id="KW-1185">Reference proteome</keyword>
<dbReference type="HOGENOM" id="CLU_037612_1_4_9"/>
<comment type="similarity">
    <text evidence="1">Belongs to the ParA family.</text>
</comment>
<dbReference type="PANTHER" id="PTHR13696:SF99">
    <property type="entry name" value="COBYRINIC ACID AC-DIAMIDE SYNTHASE"/>
    <property type="match status" value="1"/>
</dbReference>
<evidence type="ECO:0000256" key="4">
    <source>
        <dbReference type="ARBA" id="ARBA00071824"/>
    </source>
</evidence>
<reference evidence="6 7" key="1">
    <citation type="journal article" date="2010" name="Stand. Genomic Sci.">
        <title>Complete genome sequence of Acetohalobium arabaticum type strain (Z-7288).</title>
        <authorList>
            <person name="Sikorski J."/>
            <person name="Lapidus A."/>
            <person name="Chertkov O."/>
            <person name="Lucas S."/>
            <person name="Copeland A."/>
            <person name="Glavina Del Rio T."/>
            <person name="Nolan M."/>
            <person name="Tice H."/>
            <person name="Cheng J.F."/>
            <person name="Han C."/>
            <person name="Brambilla E."/>
            <person name="Pitluck S."/>
            <person name="Liolios K."/>
            <person name="Ivanova N."/>
            <person name="Mavromatis K."/>
            <person name="Mikhailova N."/>
            <person name="Pati A."/>
            <person name="Bruce D."/>
            <person name="Detter C."/>
            <person name="Tapia R."/>
            <person name="Goodwin L."/>
            <person name="Chen A."/>
            <person name="Palaniappan K."/>
            <person name="Land M."/>
            <person name="Hauser L."/>
            <person name="Chang Y.J."/>
            <person name="Jeffries C.D."/>
            <person name="Rohde M."/>
            <person name="Goker M."/>
            <person name="Spring S."/>
            <person name="Woyke T."/>
            <person name="Bristow J."/>
            <person name="Eisen J.A."/>
            <person name="Markowitz V."/>
            <person name="Hugenholtz P."/>
            <person name="Kyrpides N.C."/>
            <person name="Klenk H.P."/>
        </authorList>
    </citation>
    <scope>NUCLEOTIDE SEQUENCE [LARGE SCALE GENOMIC DNA]</scope>
    <source>
        <strain evidence="7">ATCC 49924 / DSM 5501 / Z-7288</strain>
    </source>
</reference>
<comment type="catalytic activity">
    <reaction evidence="2">
        <text>ATP + H2O = ADP + phosphate + H(+)</text>
        <dbReference type="Rhea" id="RHEA:13065"/>
        <dbReference type="ChEBI" id="CHEBI:15377"/>
        <dbReference type="ChEBI" id="CHEBI:15378"/>
        <dbReference type="ChEBI" id="CHEBI:30616"/>
        <dbReference type="ChEBI" id="CHEBI:43474"/>
        <dbReference type="ChEBI" id="CHEBI:456216"/>
    </reaction>
</comment>
<dbReference type="OrthoDB" id="9815116at2"/>
<dbReference type="Gene3D" id="3.40.50.300">
    <property type="entry name" value="P-loop containing nucleotide triphosphate hydrolases"/>
    <property type="match status" value="1"/>
</dbReference>
<dbReference type="CDD" id="cd02042">
    <property type="entry name" value="ParAB_family"/>
    <property type="match status" value="1"/>
</dbReference>
<dbReference type="SUPFAM" id="SSF52540">
    <property type="entry name" value="P-loop containing nucleoside triphosphate hydrolases"/>
    <property type="match status" value="1"/>
</dbReference>
<protein>
    <recommendedName>
        <fullName evidence="4">Sporulation initiation inhibitor protein Soj</fullName>
    </recommendedName>
</protein>
<dbReference type="KEGG" id="aar:Acear_1906"/>
<dbReference type="AlphaFoldDB" id="D9QSE6"/>
<evidence type="ECO:0000256" key="2">
    <source>
        <dbReference type="ARBA" id="ARBA00049360"/>
    </source>
</evidence>
<gene>
    <name evidence="6" type="ordered locus">Acear_1906</name>
</gene>
<dbReference type="Pfam" id="PF13614">
    <property type="entry name" value="AAA_31"/>
    <property type="match status" value="1"/>
</dbReference>
<feature type="domain" description="AAA" evidence="5">
    <location>
        <begin position="3"/>
        <end position="177"/>
    </location>
</feature>
<evidence type="ECO:0000256" key="3">
    <source>
        <dbReference type="ARBA" id="ARBA00062323"/>
    </source>
</evidence>
<dbReference type="STRING" id="574087.Acear_1906"/>
<dbReference type="Proteomes" id="UP000001661">
    <property type="component" value="Chromosome"/>
</dbReference>
<accession>D9QSE6</accession>
<dbReference type="InterPro" id="IPR050678">
    <property type="entry name" value="DNA_Partitioning_ATPase"/>
</dbReference>
<dbReference type="FunFam" id="3.40.50.300:FF:000285">
    <property type="entry name" value="Sporulation initiation inhibitor Soj"/>
    <property type="match status" value="1"/>
</dbReference>
<dbReference type="PANTHER" id="PTHR13696">
    <property type="entry name" value="P-LOOP CONTAINING NUCLEOSIDE TRIPHOSPHATE HYDROLASE"/>
    <property type="match status" value="1"/>
</dbReference>
<dbReference type="eggNOG" id="COG1192">
    <property type="taxonomic scope" value="Bacteria"/>
</dbReference>
<dbReference type="EMBL" id="CP002105">
    <property type="protein sequence ID" value="ADL13409.1"/>
    <property type="molecule type" value="Genomic_DNA"/>
</dbReference>
<evidence type="ECO:0000259" key="5">
    <source>
        <dbReference type="Pfam" id="PF13614"/>
    </source>
</evidence>
<sequence length="256" mass="28516">MGQVLVIANQKGGVGKTTTTLNLGAILNELNKEILLVDLDPQGGLTFHCGYEPEELESTIYDALKDEEMTDEIILETGFGPELLPANVDLAVSEMELMNTVARERRLTAVLNPLRDKYDLIIIDGQPSLGLLTLNAMTAANQVIIPISCEYLALRGVNGLMKMIKKVQGQLNSSLKINGVLPTMFDRRTNHTEWALKQIRDRFEPEIKVYNHIIYRSIRFAEAAEAQEPIIHYAKNIPGADGYRNLARELIKNGTV</sequence>
<evidence type="ECO:0000256" key="1">
    <source>
        <dbReference type="ARBA" id="ARBA00006976"/>
    </source>
</evidence>
<dbReference type="InterPro" id="IPR025669">
    <property type="entry name" value="AAA_dom"/>
</dbReference>
<dbReference type="InterPro" id="IPR027417">
    <property type="entry name" value="P-loop_NTPase"/>
</dbReference>
<dbReference type="RefSeq" id="WP_013278854.1">
    <property type="nucleotide sequence ID" value="NC_014378.1"/>
</dbReference>
<evidence type="ECO:0000313" key="7">
    <source>
        <dbReference type="Proteomes" id="UP000001661"/>
    </source>
</evidence>
<organism evidence="6 7">
    <name type="scientific">Acetohalobium arabaticum (strain ATCC 49924 / DSM 5501 / Z-7288)</name>
    <dbReference type="NCBI Taxonomy" id="574087"/>
    <lineage>
        <taxon>Bacteria</taxon>
        <taxon>Bacillati</taxon>
        <taxon>Bacillota</taxon>
        <taxon>Clostridia</taxon>
        <taxon>Halanaerobiales</taxon>
        <taxon>Halobacteroidaceae</taxon>
        <taxon>Acetohalobium</taxon>
    </lineage>
</organism>
<proteinExistence type="inferred from homology"/>
<evidence type="ECO:0000313" key="6">
    <source>
        <dbReference type="EMBL" id="ADL13409.1"/>
    </source>
</evidence>
<comment type="subunit">
    <text evidence="3">Dimerizes in the presence of ATP but not ADP; ATP-binding is required for double-stranded (ds)DNA-binding. Interacts with DnaA.</text>
</comment>